<sequence length="239" mass="27875">MDLKNVTIIVPVKNEERNIVTFLQSIPRQIPLIVIDSGEDRTATLIRITRPHNTEIITEKCNIPQARQLGAEQAHSRWLLYTDADIRFAEDYFERLQNWLPDSATGAVMGAKLSRDKYRWYYRLYSFSMGVGALLRIPLGSGSNMLIRKQALEDAGGFDPRLTVNEDTYIFWQIQKAGWRVRYKGSLKVYETDHRRLRQGVFKKYRHSMGRLFRLYTGWGKSRVFEDDGGYWEKGGEDE</sequence>
<reference evidence="5" key="1">
    <citation type="journal article" date="2020" name="mSystems">
        <title>Genome- and Community-Level Interaction Insights into Carbon Utilization and Element Cycling Functions of Hydrothermarchaeota in Hydrothermal Sediment.</title>
        <authorList>
            <person name="Zhou Z."/>
            <person name="Liu Y."/>
            <person name="Xu W."/>
            <person name="Pan J."/>
            <person name="Luo Z.H."/>
            <person name="Li M."/>
        </authorList>
    </citation>
    <scope>NUCLEOTIDE SEQUENCE [LARGE SCALE GENOMIC DNA]</scope>
    <source>
        <strain evidence="5">HyVt-456</strain>
    </source>
</reference>
<dbReference type="Proteomes" id="UP000886005">
    <property type="component" value="Unassembled WGS sequence"/>
</dbReference>
<evidence type="ECO:0000256" key="1">
    <source>
        <dbReference type="ARBA" id="ARBA00006739"/>
    </source>
</evidence>
<dbReference type="SUPFAM" id="SSF53448">
    <property type="entry name" value="Nucleotide-diphospho-sugar transferases"/>
    <property type="match status" value="1"/>
</dbReference>
<evidence type="ECO:0000256" key="2">
    <source>
        <dbReference type="ARBA" id="ARBA00022676"/>
    </source>
</evidence>
<dbReference type="Pfam" id="PF00535">
    <property type="entry name" value="Glycos_transf_2"/>
    <property type="match status" value="1"/>
</dbReference>
<evidence type="ECO:0000313" key="5">
    <source>
        <dbReference type="EMBL" id="HED11718.1"/>
    </source>
</evidence>
<keyword evidence="3" id="KW-0808">Transferase</keyword>
<proteinExistence type="inferred from homology"/>
<dbReference type="AlphaFoldDB" id="A0A7V1LPE4"/>
<dbReference type="GO" id="GO:0016757">
    <property type="term" value="F:glycosyltransferase activity"/>
    <property type="evidence" value="ECO:0007669"/>
    <property type="project" value="UniProtKB-KW"/>
</dbReference>
<organism evidence="5">
    <name type="scientific">Caldithrix abyssi</name>
    <dbReference type="NCBI Taxonomy" id="187145"/>
    <lineage>
        <taxon>Bacteria</taxon>
        <taxon>Pseudomonadati</taxon>
        <taxon>Calditrichota</taxon>
        <taxon>Calditrichia</taxon>
        <taxon>Calditrichales</taxon>
        <taxon>Calditrichaceae</taxon>
        <taxon>Caldithrix</taxon>
    </lineage>
</organism>
<comment type="caution">
    <text evidence="5">The sequence shown here is derived from an EMBL/GenBank/DDBJ whole genome shotgun (WGS) entry which is preliminary data.</text>
</comment>
<dbReference type="InterPro" id="IPR001173">
    <property type="entry name" value="Glyco_trans_2-like"/>
</dbReference>
<dbReference type="InterPro" id="IPR029044">
    <property type="entry name" value="Nucleotide-diphossugar_trans"/>
</dbReference>
<dbReference type="Gene3D" id="3.90.550.10">
    <property type="entry name" value="Spore Coat Polysaccharide Biosynthesis Protein SpsA, Chain A"/>
    <property type="match status" value="1"/>
</dbReference>
<gene>
    <name evidence="5" type="ORF">ENJ10_13580</name>
</gene>
<protein>
    <submittedName>
        <fullName evidence="5">Glycosyltransferase</fullName>
    </submittedName>
</protein>
<feature type="domain" description="Glycosyltransferase 2-like" evidence="4">
    <location>
        <begin position="7"/>
        <end position="154"/>
    </location>
</feature>
<dbReference type="EMBL" id="DRLD01000381">
    <property type="protein sequence ID" value="HED11718.1"/>
    <property type="molecule type" value="Genomic_DNA"/>
</dbReference>
<evidence type="ECO:0000256" key="3">
    <source>
        <dbReference type="ARBA" id="ARBA00022679"/>
    </source>
</evidence>
<comment type="similarity">
    <text evidence="1">Belongs to the glycosyltransferase 2 family.</text>
</comment>
<evidence type="ECO:0000259" key="4">
    <source>
        <dbReference type="Pfam" id="PF00535"/>
    </source>
</evidence>
<accession>A0A7V1LPE4</accession>
<dbReference type="PANTHER" id="PTHR43630:SF1">
    <property type="entry name" value="POLY-BETA-1,6-N-ACETYL-D-GLUCOSAMINE SYNTHASE"/>
    <property type="match status" value="1"/>
</dbReference>
<dbReference type="PANTHER" id="PTHR43630">
    <property type="entry name" value="POLY-BETA-1,6-N-ACETYL-D-GLUCOSAMINE SYNTHASE"/>
    <property type="match status" value="1"/>
</dbReference>
<keyword evidence="2" id="KW-0328">Glycosyltransferase</keyword>
<name>A0A7V1LPE4_CALAY</name>